<accession>A0ABP8UY74</accession>
<evidence type="ECO:0000256" key="1">
    <source>
        <dbReference type="ARBA" id="ARBA00010515"/>
    </source>
</evidence>
<reference evidence="5" key="1">
    <citation type="journal article" date="2019" name="Int. J. Syst. Evol. Microbiol.">
        <title>The Global Catalogue of Microorganisms (GCM) 10K type strain sequencing project: providing services to taxonomists for standard genome sequencing and annotation.</title>
        <authorList>
            <consortium name="The Broad Institute Genomics Platform"/>
            <consortium name="The Broad Institute Genome Sequencing Center for Infectious Disease"/>
            <person name="Wu L."/>
            <person name="Ma J."/>
        </authorList>
    </citation>
    <scope>NUCLEOTIDE SEQUENCE [LARGE SCALE GENOMIC DNA]</scope>
    <source>
        <strain evidence="5">JCM 17805</strain>
    </source>
</reference>
<comment type="caution">
    <text evidence="4">The sequence shown here is derived from an EMBL/GenBank/DDBJ whole genome shotgun (WGS) entry which is preliminary data.</text>
</comment>
<dbReference type="InterPro" id="IPR029058">
    <property type="entry name" value="AB_hydrolase_fold"/>
</dbReference>
<gene>
    <name evidence="4" type="ORF">GCM10023116_01330</name>
</gene>
<keyword evidence="5" id="KW-1185">Reference proteome</keyword>
<comment type="similarity">
    <text evidence="1">Belongs to the 'GDXG' lipolytic enzyme family.</text>
</comment>
<dbReference type="PANTHER" id="PTHR48081:SF30">
    <property type="entry name" value="ACETYL-HYDROLASE LIPR-RELATED"/>
    <property type="match status" value="1"/>
</dbReference>
<feature type="domain" description="Alpha/beta hydrolase fold-3" evidence="3">
    <location>
        <begin position="2"/>
        <end position="120"/>
    </location>
</feature>
<keyword evidence="2" id="KW-0378">Hydrolase</keyword>
<protein>
    <recommendedName>
        <fullName evidence="3">Alpha/beta hydrolase fold-3 domain-containing protein</fullName>
    </recommendedName>
</protein>
<dbReference type="Gene3D" id="3.40.50.1820">
    <property type="entry name" value="alpha/beta hydrolase"/>
    <property type="match status" value="1"/>
</dbReference>
<evidence type="ECO:0000256" key="2">
    <source>
        <dbReference type="ARBA" id="ARBA00022801"/>
    </source>
</evidence>
<dbReference type="EMBL" id="BAABFL010000007">
    <property type="protein sequence ID" value="GAA4647871.1"/>
    <property type="molecule type" value="Genomic_DNA"/>
</dbReference>
<dbReference type="InterPro" id="IPR013094">
    <property type="entry name" value="AB_hydrolase_3"/>
</dbReference>
<name>A0ABP8UY74_9GAMM</name>
<evidence type="ECO:0000259" key="3">
    <source>
        <dbReference type="Pfam" id="PF07859"/>
    </source>
</evidence>
<evidence type="ECO:0000313" key="4">
    <source>
        <dbReference type="EMBL" id="GAA4647871.1"/>
    </source>
</evidence>
<organism evidence="4 5">
    <name type="scientific">Kistimonas scapharcae</name>
    <dbReference type="NCBI Taxonomy" id="1036133"/>
    <lineage>
        <taxon>Bacteria</taxon>
        <taxon>Pseudomonadati</taxon>
        <taxon>Pseudomonadota</taxon>
        <taxon>Gammaproteobacteria</taxon>
        <taxon>Oceanospirillales</taxon>
        <taxon>Endozoicomonadaceae</taxon>
        <taxon>Kistimonas</taxon>
    </lineage>
</organism>
<proteinExistence type="inferred from homology"/>
<sequence>MLKLRDQGESLPAALVLWSPWSDITETGDTYITLKDSEPAYHYQLHLKSSADAYAPESEQKHPYVSPVYGDYGKPFPPVLIQGGTRETFLSNFVRLYQAMDQPGHTVKLDLYEGMPHVFQIHWDWPEAKLAIRKMNDWIKPWLNTI</sequence>
<dbReference type="PANTHER" id="PTHR48081">
    <property type="entry name" value="AB HYDROLASE SUPERFAMILY PROTEIN C4A8.06C"/>
    <property type="match status" value="1"/>
</dbReference>
<dbReference type="Proteomes" id="UP001500604">
    <property type="component" value="Unassembled WGS sequence"/>
</dbReference>
<dbReference type="Pfam" id="PF07859">
    <property type="entry name" value="Abhydrolase_3"/>
    <property type="match status" value="1"/>
</dbReference>
<dbReference type="InterPro" id="IPR050300">
    <property type="entry name" value="GDXG_lipolytic_enzyme"/>
</dbReference>
<dbReference type="SUPFAM" id="SSF53474">
    <property type="entry name" value="alpha/beta-Hydrolases"/>
    <property type="match status" value="1"/>
</dbReference>
<evidence type="ECO:0000313" key="5">
    <source>
        <dbReference type="Proteomes" id="UP001500604"/>
    </source>
</evidence>